<dbReference type="AlphaFoldDB" id="S8DWH5"/>
<organism evidence="1 2">
    <name type="scientific">Fomitopsis schrenkii</name>
    <name type="common">Brown rot fungus</name>
    <dbReference type="NCBI Taxonomy" id="2126942"/>
    <lineage>
        <taxon>Eukaryota</taxon>
        <taxon>Fungi</taxon>
        <taxon>Dikarya</taxon>
        <taxon>Basidiomycota</taxon>
        <taxon>Agaricomycotina</taxon>
        <taxon>Agaricomycetes</taxon>
        <taxon>Polyporales</taxon>
        <taxon>Fomitopsis</taxon>
    </lineage>
</organism>
<dbReference type="EMBL" id="KE504176">
    <property type="protein sequence ID" value="EPS97481.1"/>
    <property type="molecule type" value="Genomic_DNA"/>
</dbReference>
<evidence type="ECO:0008006" key="3">
    <source>
        <dbReference type="Google" id="ProtNLM"/>
    </source>
</evidence>
<evidence type="ECO:0000313" key="2">
    <source>
        <dbReference type="Proteomes" id="UP000015241"/>
    </source>
</evidence>
<accession>S8DWH5</accession>
<gene>
    <name evidence="1" type="ORF">FOMPIDRAFT_14261</name>
</gene>
<reference evidence="1 2" key="1">
    <citation type="journal article" date="2012" name="Science">
        <title>The Paleozoic origin of enzymatic lignin decomposition reconstructed from 31 fungal genomes.</title>
        <authorList>
            <person name="Floudas D."/>
            <person name="Binder M."/>
            <person name="Riley R."/>
            <person name="Barry K."/>
            <person name="Blanchette R.A."/>
            <person name="Henrissat B."/>
            <person name="Martinez A.T."/>
            <person name="Otillar R."/>
            <person name="Spatafora J.W."/>
            <person name="Yadav J.S."/>
            <person name="Aerts A."/>
            <person name="Benoit I."/>
            <person name="Boyd A."/>
            <person name="Carlson A."/>
            <person name="Copeland A."/>
            <person name="Coutinho P.M."/>
            <person name="de Vries R.P."/>
            <person name="Ferreira P."/>
            <person name="Findley K."/>
            <person name="Foster B."/>
            <person name="Gaskell J."/>
            <person name="Glotzer D."/>
            <person name="Gorecki P."/>
            <person name="Heitman J."/>
            <person name="Hesse C."/>
            <person name="Hori C."/>
            <person name="Igarashi K."/>
            <person name="Jurgens J.A."/>
            <person name="Kallen N."/>
            <person name="Kersten P."/>
            <person name="Kohler A."/>
            <person name="Kuees U."/>
            <person name="Kumar T.K.A."/>
            <person name="Kuo A."/>
            <person name="LaButti K."/>
            <person name="Larrondo L.F."/>
            <person name="Lindquist E."/>
            <person name="Ling A."/>
            <person name="Lombard V."/>
            <person name="Lucas S."/>
            <person name="Lundell T."/>
            <person name="Martin R."/>
            <person name="McLaughlin D.J."/>
            <person name="Morgenstern I."/>
            <person name="Morin E."/>
            <person name="Murat C."/>
            <person name="Nagy L.G."/>
            <person name="Nolan M."/>
            <person name="Ohm R.A."/>
            <person name="Patyshakuliyeva A."/>
            <person name="Rokas A."/>
            <person name="Ruiz-Duenas F.J."/>
            <person name="Sabat G."/>
            <person name="Salamov A."/>
            <person name="Samejima M."/>
            <person name="Schmutz J."/>
            <person name="Slot J.C."/>
            <person name="St John F."/>
            <person name="Stenlid J."/>
            <person name="Sun H."/>
            <person name="Sun S."/>
            <person name="Syed K."/>
            <person name="Tsang A."/>
            <person name="Wiebenga A."/>
            <person name="Young D."/>
            <person name="Pisabarro A."/>
            <person name="Eastwood D.C."/>
            <person name="Martin F."/>
            <person name="Cullen D."/>
            <person name="Grigoriev I.V."/>
            <person name="Hibbett D.S."/>
        </authorList>
    </citation>
    <scope>NUCLEOTIDE SEQUENCE</scope>
    <source>
        <strain evidence="2">FP-58527</strain>
    </source>
</reference>
<dbReference type="OrthoDB" id="2782214at2759"/>
<feature type="non-terminal residue" evidence="1">
    <location>
        <position position="106"/>
    </location>
</feature>
<dbReference type="HOGENOM" id="CLU_126337_3_0_1"/>
<evidence type="ECO:0000313" key="1">
    <source>
        <dbReference type="EMBL" id="EPS97481.1"/>
    </source>
</evidence>
<dbReference type="Gene3D" id="3.30.160.60">
    <property type="entry name" value="Classic Zinc Finger"/>
    <property type="match status" value="1"/>
</dbReference>
<dbReference type="Proteomes" id="UP000015241">
    <property type="component" value="Unassembled WGS sequence"/>
</dbReference>
<dbReference type="STRING" id="743788.S8DWH5"/>
<dbReference type="InParanoid" id="S8DWH5"/>
<protein>
    <recommendedName>
        <fullName evidence="3">C2H2-type domain-containing protein</fullName>
    </recommendedName>
</protein>
<keyword evidence="2" id="KW-1185">Reference proteome</keyword>
<feature type="non-terminal residue" evidence="1">
    <location>
        <position position="1"/>
    </location>
</feature>
<sequence length="106" mass="11705">CSWSGCGIPLDDDSRSGIKRHLEQFHRSDVGAAGTAQRCVCSWSEHGRPCQKDFSGVTTLSKHIATVHLQSCKLRCPECGTWMSRPDALTRHLHASCQKLPLGDCR</sequence>
<name>S8DWH5_FOMSC</name>
<proteinExistence type="predicted"/>